<feature type="domain" description="BHLH" evidence="9">
    <location>
        <begin position="52"/>
        <end position="105"/>
    </location>
</feature>
<evidence type="ECO:0000313" key="10">
    <source>
        <dbReference type="Proteomes" id="UP001652740"/>
    </source>
</evidence>
<dbReference type="PROSITE" id="PS50112">
    <property type="entry name" value="PAS"/>
    <property type="match status" value="2"/>
</dbReference>
<feature type="compositionally biased region" description="Basic and acidic residues" evidence="7">
    <location>
        <begin position="38"/>
        <end position="50"/>
    </location>
</feature>
<dbReference type="InterPro" id="IPR001067">
    <property type="entry name" value="Nuc_translocat"/>
</dbReference>
<evidence type="ECO:0000313" key="11">
    <source>
        <dbReference type="RefSeq" id="XP_052758372.1"/>
    </source>
</evidence>
<dbReference type="PANTHER" id="PTHR23042">
    <property type="entry name" value="CIRCADIAN PROTEIN CLOCK/ARNT/BMAL/PAS"/>
    <property type="match status" value="1"/>
</dbReference>
<feature type="region of interest" description="Disordered" evidence="7">
    <location>
        <begin position="1"/>
        <end position="50"/>
    </location>
</feature>
<feature type="compositionally biased region" description="Gly residues" evidence="7">
    <location>
        <begin position="544"/>
        <end position="553"/>
    </location>
</feature>
<dbReference type="InterPro" id="IPR001610">
    <property type="entry name" value="PAC"/>
</dbReference>
<dbReference type="Pfam" id="PF00010">
    <property type="entry name" value="HLH"/>
    <property type="match status" value="1"/>
</dbReference>
<dbReference type="InterPro" id="IPR036638">
    <property type="entry name" value="HLH_DNA-bd_sf"/>
</dbReference>
<feature type="domain" description="PAS" evidence="8">
    <location>
        <begin position="328"/>
        <end position="379"/>
    </location>
</feature>
<evidence type="ECO:0000256" key="2">
    <source>
        <dbReference type="ARBA" id="ARBA00022737"/>
    </source>
</evidence>
<keyword evidence="4" id="KW-0238">DNA-binding</keyword>
<dbReference type="CDD" id="cd18947">
    <property type="entry name" value="bHLH-PAS_ARNT"/>
    <property type="match status" value="1"/>
</dbReference>
<evidence type="ECO:0000256" key="3">
    <source>
        <dbReference type="ARBA" id="ARBA00023015"/>
    </source>
</evidence>
<evidence type="ECO:0000256" key="5">
    <source>
        <dbReference type="ARBA" id="ARBA00023163"/>
    </source>
</evidence>
<feature type="compositionally biased region" description="Low complexity" evidence="7">
    <location>
        <begin position="486"/>
        <end position="509"/>
    </location>
</feature>
<dbReference type="RefSeq" id="XP_052758372.1">
    <property type="nucleotide sequence ID" value="XM_052902412.1"/>
</dbReference>
<evidence type="ECO:0000256" key="1">
    <source>
        <dbReference type="ARBA" id="ARBA00004123"/>
    </source>
</evidence>
<evidence type="ECO:0000256" key="7">
    <source>
        <dbReference type="SAM" id="MobiDB-lite"/>
    </source>
</evidence>
<dbReference type="Pfam" id="PF00989">
    <property type="entry name" value="PAS"/>
    <property type="match status" value="1"/>
</dbReference>
<name>A0ABM3N456_GALME</name>
<feature type="compositionally biased region" description="Gly residues" evidence="7">
    <location>
        <begin position="468"/>
        <end position="485"/>
    </location>
</feature>
<dbReference type="InterPro" id="IPR035965">
    <property type="entry name" value="PAS-like_dom_sf"/>
</dbReference>
<evidence type="ECO:0000259" key="9">
    <source>
        <dbReference type="PROSITE" id="PS50888"/>
    </source>
</evidence>
<dbReference type="SUPFAM" id="SSF55785">
    <property type="entry name" value="PYP-like sensor domain (PAS domain)"/>
    <property type="match status" value="2"/>
</dbReference>
<dbReference type="Pfam" id="PF14598">
    <property type="entry name" value="PAS_11"/>
    <property type="match status" value="1"/>
</dbReference>
<gene>
    <name evidence="11" type="primary">LOC113518073</name>
</gene>
<dbReference type="SMART" id="SM00091">
    <property type="entry name" value="PAS"/>
    <property type="match status" value="2"/>
</dbReference>
<keyword evidence="11" id="KW-0675">Receptor</keyword>
<dbReference type="NCBIfam" id="TIGR00229">
    <property type="entry name" value="sensory_box"/>
    <property type="match status" value="1"/>
</dbReference>
<feature type="compositionally biased region" description="Low complexity" evidence="7">
    <location>
        <begin position="602"/>
        <end position="612"/>
    </location>
</feature>
<protein>
    <submittedName>
        <fullName evidence="11">Aryl hydrocarbon receptor nuclear translocator homolog isoform X1</fullName>
    </submittedName>
</protein>
<dbReference type="InterPro" id="IPR013767">
    <property type="entry name" value="PAS_fold"/>
</dbReference>
<reference evidence="11" key="1">
    <citation type="submission" date="2025-08" db="UniProtKB">
        <authorList>
            <consortium name="RefSeq"/>
        </authorList>
    </citation>
    <scope>IDENTIFICATION</scope>
    <source>
        <tissue evidence="11">Whole larvae</tissue>
    </source>
</reference>
<dbReference type="SMART" id="SM00086">
    <property type="entry name" value="PAC"/>
    <property type="match status" value="1"/>
</dbReference>
<dbReference type="SMART" id="SM00353">
    <property type="entry name" value="HLH"/>
    <property type="match status" value="1"/>
</dbReference>
<evidence type="ECO:0000259" key="8">
    <source>
        <dbReference type="PROSITE" id="PS50112"/>
    </source>
</evidence>
<sequence>MSAVAPTIPGADPAKDIQKRRAGSVGSDEDDASGGKYTRMEEDNIQDKERFASRENHCEIERRRRNKMTAYITELSDMVPTCSALARKPDKLTILRMAVAHMKALRGTGNTSTDGTYKPSFLTDQELKHLILEAADGFLFVVSCDTGRIIYVSDSIAPVLNYSQGEWYSSCLYDQVHPDDVEKVREQLSTQEPQNTGRILDLKTGTVKKEGHQSSMRQVMGSRRGFICRMRVGGTGEGAQLGRLRARNSLGPSHDGHNYAVVHCTGYIKNWPPTDLFPGMQMDRPVEDELHASHCCLVAIGRLQVTSTPNASENSLSTGGVEFVSRHSVDGRFTFADQRATQVVGYAPADLLGKLCYEFYHLEDQQHMRDNFDQVLKLKGQIISLMYRFRTKSKEWVWLRTSAFAFLNPYNDDVEYIVCTNTLANRSLGNAGTEPVAEETYDYHLRHRDVYQAPPPALHQQHHAQTAGGVGGGGGGGAAAGGGGVAARSPGEAGLGAAPPYAPHYAPDYSPHRPANTPPHTTWTTLRPSGGGTGGETYAYSGEAAGGGGGGSAGAAADGSPARSPPAPAYLPPAAHYHHHNHHPHPHPHGMWSWQGGGAGTAGPAAGAAEGGHAPHELSDMLQILDQSGTATFEDLNINMFNSNFE</sequence>
<feature type="compositionally biased region" description="Polar residues" evidence="7">
    <location>
        <begin position="518"/>
        <end position="527"/>
    </location>
</feature>
<dbReference type="Gene3D" id="3.30.450.20">
    <property type="entry name" value="PAS domain"/>
    <property type="match status" value="2"/>
</dbReference>
<comment type="subcellular location">
    <subcellularLocation>
        <location evidence="1">Nucleus</location>
    </subcellularLocation>
</comment>
<dbReference type="SUPFAM" id="SSF47459">
    <property type="entry name" value="HLH, helix-loop-helix DNA-binding domain"/>
    <property type="match status" value="1"/>
</dbReference>
<feature type="region of interest" description="Disordered" evidence="7">
    <location>
        <begin position="457"/>
        <end position="614"/>
    </location>
</feature>
<evidence type="ECO:0000256" key="6">
    <source>
        <dbReference type="ARBA" id="ARBA00023242"/>
    </source>
</evidence>
<organism evidence="10 11">
    <name type="scientific">Galleria mellonella</name>
    <name type="common">Greater wax moth</name>
    <dbReference type="NCBI Taxonomy" id="7137"/>
    <lineage>
        <taxon>Eukaryota</taxon>
        <taxon>Metazoa</taxon>
        <taxon>Ecdysozoa</taxon>
        <taxon>Arthropoda</taxon>
        <taxon>Hexapoda</taxon>
        <taxon>Insecta</taxon>
        <taxon>Pterygota</taxon>
        <taxon>Neoptera</taxon>
        <taxon>Endopterygota</taxon>
        <taxon>Lepidoptera</taxon>
        <taxon>Glossata</taxon>
        <taxon>Ditrysia</taxon>
        <taxon>Pyraloidea</taxon>
        <taxon>Pyralidae</taxon>
        <taxon>Galleriinae</taxon>
        <taxon>Galleria</taxon>
    </lineage>
</organism>
<dbReference type="InterPro" id="IPR050933">
    <property type="entry name" value="Circadian_TF"/>
</dbReference>
<keyword evidence="10" id="KW-1185">Reference proteome</keyword>
<feature type="domain" description="PAS" evidence="8">
    <location>
        <begin position="124"/>
        <end position="195"/>
    </location>
</feature>
<accession>A0ABM3N456</accession>
<keyword evidence="2" id="KW-0677">Repeat</keyword>
<dbReference type="CDD" id="cd00130">
    <property type="entry name" value="PAS"/>
    <property type="match status" value="2"/>
</dbReference>
<dbReference type="Gene3D" id="4.10.280.10">
    <property type="entry name" value="Helix-loop-helix DNA-binding domain"/>
    <property type="match status" value="1"/>
</dbReference>
<proteinExistence type="predicted"/>
<dbReference type="GeneID" id="113518073"/>
<keyword evidence="5" id="KW-0804">Transcription</keyword>
<evidence type="ECO:0000256" key="4">
    <source>
        <dbReference type="ARBA" id="ARBA00023125"/>
    </source>
</evidence>
<dbReference type="PRINTS" id="PR00785">
    <property type="entry name" value="NCTRNSLOCATR"/>
</dbReference>
<dbReference type="PROSITE" id="PS50888">
    <property type="entry name" value="BHLH"/>
    <property type="match status" value="1"/>
</dbReference>
<feature type="compositionally biased region" description="Basic residues" evidence="7">
    <location>
        <begin position="576"/>
        <end position="588"/>
    </location>
</feature>
<dbReference type="InterPro" id="IPR011598">
    <property type="entry name" value="bHLH_dom"/>
</dbReference>
<keyword evidence="6" id="KW-0539">Nucleus</keyword>
<keyword evidence="3" id="KW-0805">Transcription regulation</keyword>
<dbReference type="InterPro" id="IPR000014">
    <property type="entry name" value="PAS"/>
</dbReference>
<dbReference type="Proteomes" id="UP001652740">
    <property type="component" value="Unplaced"/>
</dbReference>